<evidence type="ECO:0000256" key="1">
    <source>
        <dbReference type="SAM" id="Phobius"/>
    </source>
</evidence>
<name>A0A0F9LWM9_9ZZZZ</name>
<comment type="caution">
    <text evidence="2">The sequence shown here is derived from an EMBL/GenBank/DDBJ whole genome shotgun (WGS) entry which is preliminary data.</text>
</comment>
<gene>
    <name evidence="2" type="ORF">LCGC14_1164680</name>
</gene>
<sequence>MSKGMELNETEQIAVGIIILIIIVGLLFSLMTSQSYTEFKEEEVSTKDCLEKYARNLCEELKLDYVSFQKGNWANFPNFRCKNNTEEFIRTNGYGTERFNFLTAELKECGDMYAKE</sequence>
<feature type="transmembrane region" description="Helical" evidence="1">
    <location>
        <begin position="12"/>
        <end position="31"/>
    </location>
</feature>
<proteinExistence type="predicted"/>
<keyword evidence="1" id="KW-1133">Transmembrane helix</keyword>
<reference evidence="2" key="1">
    <citation type="journal article" date="2015" name="Nature">
        <title>Complex archaea that bridge the gap between prokaryotes and eukaryotes.</title>
        <authorList>
            <person name="Spang A."/>
            <person name="Saw J.H."/>
            <person name="Jorgensen S.L."/>
            <person name="Zaremba-Niedzwiedzka K."/>
            <person name="Martijn J."/>
            <person name="Lind A.E."/>
            <person name="van Eijk R."/>
            <person name="Schleper C."/>
            <person name="Guy L."/>
            <person name="Ettema T.J."/>
        </authorList>
    </citation>
    <scope>NUCLEOTIDE SEQUENCE</scope>
</reference>
<organism evidence="2">
    <name type="scientific">marine sediment metagenome</name>
    <dbReference type="NCBI Taxonomy" id="412755"/>
    <lineage>
        <taxon>unclassified sequences</taxon>
        <taxon>metagenomes</taxon>
        <taxon>ecological metagenomes</taxon>
    </lineage>
</organism>
<dbReference type="AlphaFoldDB" id="A0A0F9LWM9"/>
<protein>
    <submittedName>
        <fullName evidence="2">Uncharacterized protein</fullName>
    </submittedName>
</protein>
<keyword evidence="1" id="KW-0472">Membrane</keyword>
<evidence type="ECO:0000313" key="2">
    <source>
        <dbReference type="EMBL" id="KKM97758.1"/>
    </source>
</evidence>
<keyword evidence="1" id="KW-0812">Transmembrane</keyword>
<accession>A0A0F9LWM9</accession>
<dbReference type="EMBL" id="LAZR01005710">
    <property type="protein sequence ID" value="KKM97758.1"/>
    <property type="molecule type" value="Genomic_DNA"/>
</dbReference>